<sequence length="71" mass="7954">MFDSLGTISDPGNVEEDSVCGGVVEEEEEMTLQRKQEDAAESDNPKIEKKSSFDSVEDDAIWDVKVDEMRI</sequence>
<protein>
    <submittedName>
        <fullName evidence="2">Uncharacterized protein</fullName>
    </submittedName>
</protein>
<dbReference type="AlphaFoldDB" id="A0AAW2HR86"/>
<accession>A0AAW2HR86</accession>
<comment type="caution">
    <text evidence="2">The sequence shown here is derived from an EMBL/GenBank/DDBJ whole genome shotgun (WGS) entry which is preliminary data.</text>
</comment>
<name>A0AAW2HR86_9NEOP</name>
<feature type="compositionally biased region" description="Basic and acidic residues" evidence="1">
    <location>
        <begin position="31"/>
        <end position="52"/>
    </location>
</feature>
<proteinExistence type="predicted"/>
<dbReference type="EMBL" id="JARGDH010000003">
    <property type="protein sequence ID" value="KAL0271991.1"/>
    <property type="molecule type" value="Genomic_DNA"/>
</dbReference>
<feature type="compositionally biased region" description="Acidic residues" evidence="1">
    <location>
        <begin position="13"/>
        <end position="30"/>
    </location>
</feature>
<organism evidence="2">
    <name type="scientific">Menopon gallinae</name>
    <name type="common">poultry shaft louse</name>
    <dbReference type="NCBI Taxonomy" id="328185"/>
    <lineage>
        <taxon>Eukaryota</taxon>
        <taxon>Metazoa</taxon>
        <taxon>Ecdysozoa</taxon>
        <taxon>Arthropoda</taxon>
        <taxon>Hexapoda</taxon>
        <taxon>Insecta</taxon>
        <taxon>Pterygota</taxon>
        <taxon>Neoptera</taxon>
        <taxon>Paraneoptera</taxon>
        <taxon>Psocodea</taxon>
        <taxon>Troctomorpha</taxon>
        <taxon>Phthiraptera</taxon>
        <taxon>Amblycera</taxon>
        <taxon>Menoponidae</taxon>
        <taxon>Menopon</taxon>
    </lineage>
</organism>
<evidence type="ECO:0000313" key="2">
    <source>
        <dbReference type="EMBL" id="KAL0271991.1"/>
    </source>
</evidence>
<feature type="region of interest" description="Disordered" evidence="1">
    <location>
        <begin position="1"/>
        <end position="54"/>
    </location>
</feature>
<gene>
    <name evidence="2" type="ORF">PYX00_005136</name>
</gene>
<reference evidence="2" key="1">
    <citation type="journal article" date="2024" name="Gigascience">
        <title>Chromosome-level genome of the poultry shaft louse Menopon gallinae provides insight into the host-switching and adaptive evolution of parasitic lice.</title>
        <authorList>
            <person name="Xu Y."/>
            <person name="Ma L."/>
            <person name="Liu S."/>
            <person name="Liang Y."/>
            <person name="Liu Q."/>
            <person name="He Z."/>
            <person name="Tian L."/>
            <person name="Duan Y."/>
            <person name="Cai W."/>
            <person name="Li H."/>
            <person name="Song F."/>
        </authorList>
    </citation>
    <scope>NUCLEOTIDE SEQUENCE</scope>
    <source>
        <strain evidence="2">Cailab_2023a</strain>
    </source>
</reference>
<evidence type="ECO:0000256" key="1">
    <source>
        <dbReference type="SAM" id="MobiDB-lite"/>
    </source>
</evidence>